<gene>
    <name evidence="3" type="ORF">TREVI0001_2002</name>
</gene>
<dbReference type="PANTHER" id="PTHR34580:SF1">
    <property type="entry name" value="PROTEIN PAFC"/>
    <property type="match status" value="1"/>
</dbReference>
<accession>C8PRK5</accession>
<dbReference type="RefSeq" id="WP_006189221.1">
    <property type="nucleotide sequence ID" value="NZ_ACYH01000045.1"/>
</dbReference>
<dbReference type="InterPro" id="IPR057727">
    <property type="entry name" value="WCX_dom"/>
</dbReference>
<proteinExistence type="predicted"/>
<dbReference type="eggNOG" id="COG2378">
    <property type="taxonomic scope" value="Bacteria"/>
</dbReference>
<dbReference type="Pfam" id="PF25583">
    <property type="entry name" value="WCX"/>
    <property type="match status" value="1"/>
</dbReference>
<dbReference type="AlphaFoldDB" id="C8PRK5"/>
<evidence type="ECO:0000259" key="1">
    <source>
        <dbReference type="Pfam" id="PF13280"/>
    </source>
</evidence>
<dbReference type="Proteomes" id="UP000004509">
    <property type="component" value="Unassembled WGS sequence"/>
</dbReference>
<dbReference type="EMBL" id="ACYH01000045">
    <property type="protein sequence ID" value="EEV19972.1"/>
    <property type="molecule type" value="Genomic_DNA"/>
</dbReference>
<evidence type="ECO:0000259" key="2">
    <source>
        <dbReference type="Pfam" id="PF25583"/>
    </source>
</evidence>
<dbReference type="InterPro" id="IPR051534">
    <property type="entry name" value="CBASS_pafABC_assoc_protein"/>
</dbReference>
<name>C8PRK5_9SPIR</name>
<dbReference type="STRING" id="596324.TREVI0001_2002"/>
<dbReference type="OrthoDB" id="369264at2"/>
<feature type="domain" description="WCX" evidence="2">
    <location>
        <begin position="247"/>
        <end position="322"/>
    </location>
</feature>
<dbReference type="Gene3D" id="1.10.10.10">
    <property type="entry name" value="Winged helix-like DNA-binding domain superfamily/Winged helix DNA-binding domain"/>
    <property type="match status" value="1"/>
</dbReference>
<dbReference type="InterPro" id="IPR026881">
    <property type="entry name" value="WYL_dom"/>
</dbReference>
<dbReference type="PANTHER" id="PTHR34580">
    <property type="match status" value="1"/>
</dbReference>
<evidence type="ECO:0000313" key="4">
    <source>
        <dbReference type="Proteomes" id="UP000004509"/>
    </source>
</evidence>
<dbReference type="PROSITE" id="PS52050">
    <property type="entry name" value="WYL"/>
    <property type="match status" value="1"/>
</dbReference>
<sequence>MKKNPNRAITHQMLERLTYIHNRIKAEYFPKTSELAKELECSVPTISRDIMFLRDRFNAPIEYNAQKKGFYYSEKYEMPIQNISQKDVTALVAAKTLLQQYQGTPIYKELVDAIDVITFPQRQGTGAFIDRIAVPPMPYAIIDEAVFTALYQAMIQNRTIEFDYCGVLDSGKVHRRVRPYQLLFDDGRYFLFGYAEERQAERLFYIPRIEHLCITDELFTLPENYDFISRCGGGRFGSFMEPGTVTYRIAFYGESRLAIKDSVWADDQKITEYDEEGKTEIVFSAAQGYRILKWVLSHGSNAQPLEPEKFVQDWQAEIQAMVRRSNERAEMR</sequence>
<reference evidence="3 4" key="1">
    <citation type="submission" date="2009-07" db="EMBL/GenBank/DDBJ databases">
        <authorList>
            <person name="Madupu R."/>
            <person name="Sebastian Y."/>
            <person name="Durkin A.S."/>
            <person name="Torralba M."/>
            <person name="Methe B."/>
            <person name="Sutton G.G."/>
            <person name="Strausberg R.L."/>
            <person name="Nelson K.E."/>
        </authorList>
    </citation>
    <scope>NUCLEOTIDE SEQUENCE [LARGE SCALE GENOMIC DNA]</scope>
    <source>
        <strain evidence="3 4">ATCC 35580</strain>
    </source>
</reference>
<organism evidence="3 4">
    <name type="scientific">Treponema vincentii ATCC 35580</name>
    <dbReference type="NCBI Taxonomy" id="596324"/>
    <lineage>
        <taxon>Bacteria</taxon>
        <taxon>Pseudomonadati</taxon>
        <taxon>Spirochaetota</taxon>
        <taxon>Spirochaetia</taxon>
        <taxon>Spirochaetales</taxon>
        <taxon>Treponemataceae</taxon>
        <taxon>Treponema</taxon>
    </lineage>
</organism>
<dbReference type="Pfam" id="PF13280">
    <property type="entry name" value="WYL"/>
    <property type="match status" value="1"/>
</dbReference>
<comment type="caution">
    <text evidence="3">The sequence shown here is derived from an EMBL/GenBank/DDBJ whole genome shotgun (WGS) entry which is preliminary data.</text>
</comment>
<evidence type="ECO:0000313" key="3">
    <source>
        <dbReference type="EMBL" id="EEV19972.1"/>
    </source>
</evidence>
<protein>
    <submittedName>
        <fullName evidence="3">HTH domain protein</fullName>
    </submittedName>
</protein>
<feature type="domain" description="WYL" evidence="1">
    <location>
        <begin position="146"/>
        <end position="212"/>
    </location>
</feature>
<dbReference type="InterPro" id="IPR036388">
    <property type="entry name" value="WH-like_DNA-bd_sf"/>
</dbReference>